<sequence>MSFALPQVLSYHQALLRCSARGDAVVAAPGALMPPAAAAVLALVLAGVGWLIMLGCTPHVAVATVAASGVVAAELRLRLS</sequence>
<dbReference type="Proteomes" id="UP001500124">
    <property type="component" value="Unassembled WGS sequence"/>
</dbReference>
<keyword evidence="1" id="KW-1133">Transmembrane helix</keyword>
<keyword evidence="1" id="KW-0812">Transmembrane</keyword>
<evidence type="ECO:0000313" key="2">
    <source>
        <dbReference type="EMBL" id="GAA5044809.1"/>
    </source>
</evidence>
<evidence type="ECO:0000313" key="3">
    <source>
        <dbReference type="Proteomes" id="UP001500124"/>
    </source>
</evidence>
<name>A0ABP9JUV5_9ACTN</name>
<organism evidence="2 3">
    <name type="scientific">Streptomyces similanensis</name>
    <dbReference type="NCBI Taxonomy" id="1274988"/>
    <lineage>
        <taxon>Bacteria</taxon>
        <taxon>Bacillati</taxon>
        <taxon>Actinomycetota</taxon>
        <taxon>Actinomycetes</taxon>
        <taxon>Kitasatosporales</taxon>
        <taxon>Streptomycetaceae</taxon>
        <taxon>Streptomyces</taxon>
    </lineage>
</organism>
<keyword evidence="3" id="KW-1185">Reference proteome</keyword>
<protein>
    <submittedName>
        <fullName evidence="2">Uncharacterized protein</fullName>
    </submittedName>
</protein>
<evidence type="ECO:0000256" key="1">
    <source>
        <dbReference type="SAM" id="Phobius"/>
    </source>
</evidence>
<reference evidence="3" key="1">
    <citation type="journal article" date="2019" name="Int. J. Syst. Evol. Microbiol.">
        <title>The Global Catalogue of Microorganisms (GCM) 10K type strain sequencing project: providing services to taxonomists for standard genome sequencing and annotation.</title>
        <authorList>
            <consortium name="The Broad Institute Genomics Platform"/>
            <consortium name="The Broad Institute Genome Sequencing Center for Infectious Disease"/>
            <person name="Wu L."/>
            <person name="Ma J."/>
        </authorList>
    </citation>
    <scope>NUCLEOTIDE SEQUENCE [LARGE SCALE GENOMIC DNA]</scope>
    <source>
        <strain evidence="3">JCM 18410</strain>
    </source>
</reference>
<accession>A0ABP9JUV5</accession>
<feature type="transmembrane region" description="Helical" evidence="1">
    <location>
        <begin position="31"/>
        <end position="53"/>
    </location>
</feature>
<comment type="caution">
    <text evidence="2">The sequence shown here is derived from an EMBL/GenBank/DDBJ whole genome shotgun (WGS) entry which is preliminary data.</text>
</comment>
<gene>
    <name evidence="2" type="ORF">GCM10023336_07580</name>
</gene>
<keyword evidence="1" id="KW-0472">Membrane</keyword>
<dbReference type="EMBL" id="BAABKC010000011">
    <property type="protein sequence ID" value="GAA5044809.1"/>
    <property type="molecule type" value="Genomic_DNA"/>
</dbReference>
<proteinExistence type="predicted"/>